<keyword evidence="2 8" id="KW-1003">Cell membrane</keyword>
<evidence type="ECO:0000313" key="11">
    <source>
        <dbReference type="Proteomes" id="UP001149821"/>
    </source>
</evidence>
<dbReference type="InterPro" id="IPR011922">
    <property type="entry name" value="Cell_div_FtsL"/>
</dbReference>
<comment type="subunit">
    <text evidence="8">Part of a complex composed of FtsB, FtsL and FtsQ.</text>
</comment>
<evidence type="ECO:0000256" key="4">
    <source>
        <dbReference type="ARBA" id="ARBA00022692"/>
    </source>
</evidence>
<comment type="function">
    <text evidence="8">Essential cell division protein. May link together the upstream cell division proteins, which are predominantly cytoplasmic, with the downstream cell division proteins, which are predominantly periplasmic.</text>
</comment>
<comment type="caution">
    <text evidence="10">The sequence shown here is derived from an EMBL/GenBank/DDBJ whole genome shotgun (WGS) entry which is preliminary data.</text>
</comment>
<feature type="transmembrane region" description="Helical" evidence="8">
    <location>
        <begin position="21"/>
        <end position="40"/>
    </location>
</feature>
<dbReference type="GO" id="GO:0051301">
    <property type="term" value="P:cell division"/>
    <property type="evidence" value="ECO:0007669"/>
    <property type="project" value="UniProtKB-KW"/>
</dbReference>
<evidence type="ECO:0000256" key="9">
    <source>
        <dbReference type="NCBIfam" id="TIGR02209"/>
    </source>
</evidence>
<evidence type="ECO:0000256" key="5">
    <source>
        <dbReference type="ARBA" id="ARBA00022989"/>
    </source>
</evidence>
<dbReference type="EMBL" id="JAJUBB010000009">
    <property type="protein sequence ID" value="MDD1782256.1"/>
    <property type="molecule type" value="Genomic_DNA"/>
</dbReference>
<dbReference type="PANTHER" id="PTHR37479">
    <property type="entry name" value="CELL DIVISION PROTEIN FTSL"/>
    <property type="match status" value="1"/>
</dbReference>
<reference evidence="10" key="1">
    <citation type="submission" date="2021-12" db="EMBL/GenBank/DDBJ databases">
        <title>Enterovibrio ZSDZ35 sp. nov. and Enterovibrio ZSDZ42 sp. nov., isolated from coastal seawater in Qingdao.</title>
        <authorList>
            <person name="Zhang P."/>
        </authorList>
    </citation>
    <scope>NUCLEOTIDE SEQUENCE</scope>
    <source>
        <strain evidence="10">ZSDZ35</strain>
    </source>
</reference>
<evidence type="ECO:0000256" key="7">
    <source>
        <dbReference type="ARBA" id="ARBA00023306"/>
    </source>
</evidence>
<gene>
    <name evidence="8 10" type="primary">ftsL</name>
    <name evidence="10" type="ORF">LRP49_13850</name>
</gene>
<evidence type="ECO:0000256" key="2">
    <source>
        <dbReference type="ARBA" id="ARBA00022475"/>
    </source>
</evidence>
<name>A0ABT5QMP8_9GAMM</name>
<evidence type="ECO:0000313" key="10">
    <source>
        <dbReference type="EMBL" id="MDD1782256.1"/>
    </source>
</evidence>
<keyword evidence="5 8" id="KW-1133">Transmembrane helix</keyword>
<keyword evidence="4 8" id="KW-0812">Transmembrane</keyword>
<proteinExistence type="inferred from homology"/>
<protein>
    <recommendedName>
        <fullName evidence="8 9">Cell division protein FtsL</fullName>
    </recommendedName>
</protein>
<organism evidence="10 11">
    <name type="scientific">Enterovibrio qingdaonensis</name>
    <dbReference type="NCBI Taxonomy" id="2899818"/>
    <lineage>
        <taxon>Bacteria</taxon>
        <taxon>Pseudomonadati</taxon>
        <taxon>Pseudomonadota</taxon>
        <taxon>Gammaproteobacteria</taxon>
        <taxon>Vibrionales</taxon>
        <taxon>Vibrionaceae</taxon>
        <taxon>Enterovibrio</taxon>
    </lineage>
</organism>
<keyword evidence="6 8" id="KW-0472">Membrane</keyword>
<keyword evidence="8" id="KW-0997">Cell inner membrane</keyword>
<evidence type="ECO:0000256" key="6">
    <source>
        <dbReference type="ARBA" id="ARBA00023136"/>
    </source>
</evidence>
<keyword evidence="7 8" id="KW-0131">Cell cycle</keyword>
<dbReference type="Proteomes" id="UP001149821">
    <property type="component" value="Unassembled WGS sequence"/>
</dbReference>
<accession>A0ABT5QMP8</accession>
<evidence type="ECO:0000256" key="1">
    <source>
        <dbReference type="ARBA" id="ARBA00004401"/>
    </source>
</evidence>
<dbReference type="Pfam" id="PF04999">
    <property type="entry name" value="FtsL"/>
    <property type="match status" value="1"/>
</dbReference>
<dbReference type="RefSeq" id="WP_274142897.1">
    <property type="nucleotide sequence ID" value="NZ_JAJUBB010000009.1"/>
</dbReference>
<keyword evidence="11" id="KW-1185">Reference proteome</keyword>
<dbReference type="NCBIfam" id="TIGR02209">
    <property type="entry name" value="ftsL_broad"/>
    <property type="match status" value="1"/>
</dbReference>
<dbReference type="HAMAP" id="MF_00910">
    <property type="entry name" value="FtsL"/>
    <property type="match status" value="1"/>
</dbReference>
<comment type="similarity">
    <text evidence="8">Belongs to the FtsL family.</text>
</comment>
<keyword evidence="3 8" id="KW-0132">Cell division</keyword>
<dbReference type="PANTHER" id="PTHR37479:SF1">
    <property type="entry name" value="CELL DIVISION PROTEIN FTSL"/>
    <property type="match status" value="1"/>
</dbReference>
<evidence type="ECO:0000256" key="8">
    <source>
        <dbReference type="HAMAP-Rule" id="MF_00910"/>
    </source>
</evidence>
<evidence type="ECO:0000256" key="3">
    <source>
        <dbReference type="ARBA" id="ARBA00022618"/>
    </source>
</evidence>
<sequence>MDQTPGLTKQIIRDLTSIGRAPLILLVLVLLSALAVVYITQQTRSVIALQDRLLIERERLDVEWRNQILEEHALSEHSRVEEMARRDQDMIRPDNKREIIVSQ</sequence>
<comment type="subcellular location">
    <subcellularLocation>
        <location evidence="8">Cell inner membrane</location>
        <topology evidence="8">Single-pass type II membrane protein</topology>
    </subcellularLocation>
    <subcellularLocation>
        <location evidence="1">Cell membrane</location>
        <topology evidence="1">Single-pass type II membrane protein</topology>
    </subcellularLocation>
    <text evidence="8">Localizes to the division septum where it forms a ring structure.</text>
</comment>